<evidence type="ECO:0000313" key="1">
    <source>
        <dbReference type="Proteomes" id="UP000095286"/>
    </source>
</evidence>
<evidence type="ECO:0000313" key="2">
    <source>
        <dbReference type="WBParaSite" id="RSKR_0000411100.1"/>
    </source>
</evidence>
<dbReference type="WBParaSite" id="RSKR_0000411100.1">
    <property type="protein sequence ID" value="RSKR_0000411100.1"/>
    <property type="gene ID" value="RSKR_0000411100"/>
</dbReference>
<proteinExistence type="predicted"/>
<name>A0AC35TTB6_9BILA</name>
<accession>A0AC35TTB6</accession>
<sequence length="711" mass="80830">MYLFFYFASTILMAFAVKYYFDRKKFLSIRKDMNLKGPPTDFFTGNILDRLKYNKAMGLDHSAEYFNDNFEKYGDSYSFYIGWYHCVHTRDMDLIKEVFIKQFDKFVDRNSIHFTEKLGLGESLIQIGRDGTNGIGWKQIRSVISPAFSSGKLREMYPMIKERCQALTKSIKSRNQKDQTFKVMEEFHSMTMDVIARCAFAIGSDAINNREDVFYVNARKYLTQLEIPTSWAFTISSLFPTLTNIALPLSLALKYEKPLTNGLYGILKQRKERYEEFKDHPDLIQLMLKSDSEKARANGVTAMPEKVIVANCLGFLLAGFETTSNALVFACYYLAKHPEIQQTLYNEIIDAFGEDGDITYDKVLKLPYLNAVYKENLRLNPPAGTFVGRKCVEDCVINGISFTKGTRVTIPTFALHWNEEYFPDAREFKPERFFEDAPAPVPNTYIPFGLGPRYCIGERFAALEFKECLVEMVRNFNITKHATLTPDPLPCYLANVVYKAIDPQDEAQSFAAKVAQFANATVNQMKNFVMTSDPIKVLINLTPADREKLKTLPADAFNVLKVAGLPSAQEMFIQLKDKNPIFKNVSDQFIAIAQNRSQILTPAALQFIIDSITQSVNYSDAILSGNKTISIEGVFEIERDQIVAFCHLVQADYVSFENAYPVSKFFFDNAGLKTTLCETTATSSFEDLKSIKKRLAMQILLIQAQAIIDAA</sequence>
<reference evidence="2" key="1">
    <citation type="submission" date="2016-11" db="UniProtKB">
        <authorList>
            <consortium name="WormBaseParasite"/>
        </authorList>
    </citation>
    <scope>IDENTIFICATION</scope>
    <source>
        <strain evidence="2">KR3021</strain>
    </source>
</reference>
<organism evidence="1 2">
    <name type="scientific">Rhabditophanes sp. KR3021</name>
    <dbReference type="NCBI Taxonomy" id="114890"/>
    <lineage>
        <taxon>Eukaryota</taxon>
        <taxon>Metazoa</taxon>
        <taxon>Ecdysozoa</taxon>
        <taxon>Nematoda</taxon>
        <taxon>Chromadorea</taxon>
        <taxon>Rhabditida</taxon>
        <taxon>Tylenchina</taxon>
        <taxon>Panagrolaimomorpha</taxon>
        <taxon>Strongyloidoidea</taxon>
        <taxon>Alloionematidae</taxon>
        <taxon>Rhabditophanes</taxon>
    </lineage>
</organism>
<protein>
    <submittedName>
        <fullName evidence="2">Cytochrome P450</fullName>
    </submittedName>
</protein>
<dbReference type="Proteomes" id="UP000095286">
    <property type="component" value="Unplaced"/>
</dbReference>